<dbReference type="Proteomes" id="UP000559653">
    <property type="component" value="Unassembled WGS sequence"/>
</dbReference>
<evidence type="ECO:0000313" key="2">
    <source>
        <dbReference type="Proteomes" id="UP000559653"/>
    </source>
</evidence>
<proteinExistence type="predicted"/>
<protein>
    <submittedName>
        <fullName evidence="1">Uncharacterized protein</fullName>
    </submittedName>
</protein>
<accession>A0AC60W066</accession>
<name>A0AC60W066_9ARCH</name>
<comment type="caution">
    <text evidence="1">The sequence shown here is derived from an EMBL/GenBank/DDBJ whole genome shotgun (WGS) entry which is preliminary data.</text>
</comment>
<evidence type="ECO:0000313" key="1">
    <source>
        <dbReference type="EMBL" id="MBA4452996.1"/>
    </source>
</evidence>
<reference evidence="1 2" key="1">
    <citation type="journal article" date="2020" name="Appl. Environ. Microbiol.">
        <title>Genomic Characteristics of a Novel Species of Ammonia-Oxidizing Archaea from the Jiulong River Estuary.</title>
        <authorList>
            <person name="Zou D."/>
            <person name="Wan R."/>
            <person name="Han L."/>
            <person name="Xu M.N."/>
            <person name="Liu Y."/>
            <person name="Liu H."/>
            <person name="Kao S.J."/>
            <person name="Li M."/>
        </authorList>
    </citation>
    <scope>NUCLEOTIDE SEQUENCE [LARGE SCALE GENOMIC DNA]</scope>
    <source>
        <strain evidence="1">W1bin1</strain>
    </source>
</reference>
<gene>
    <name evidence="1" type="ORF">H2B03_07525</name>
</gene>
<dbReference type="EMBL" id="JACEMZ010000061">
    <property type="protein sequence ID" value="MBA4452996.1"/>
    <property type="molecule type" value="Genomic_DNA"/>
</dbReference>
<organism evidence="1 2">
    <name type="scientific">Candidatus Nitrosomaritimum aestuariumsis</name>
    <dbReference type="NCBI Taxonomy" id="3342354"/>
    <lineage>
        <taxon>Archaea</taxon>
        <taxon>Nitrososphaerota</taxon>
        <taxon>Nitrososphaeria</taxon>
        <taxon>Nitrosopumilales</taxon>
        <taxon>Nitrosopumilaceae</taxon>
        <taxon>Candidatus Nitrosomaritimum</taxon>
    </lineage>
</organism>
<sequence length="234" mass="26845">MTQKPNIKTLVLRKTIDDDIANEIIEDKKTSIFKSLLKKPKKEEVHVDSIKLFHECLLIVSGRYVADYYRKAIHNISVDSNVKEVTFGGGVFPIKEKSGLKKAFAGNRGKNKIEFPLEEHVFVEEENELVFDYNGNEIDFPFKINSKTIENYPEQILTSNSSNVRNPKISHESAIKLLKDALKSPLEKNIRKLTEEFTVEKINEVYIPIYEARLTGPKNKTGLLRLDAVRKKIL</sequence>